<sequence>MEDFVLNGDTTDVAEFKAFYDISERISTLGKDYRAYLNIDIQQLFVGDLQVDVDQYNRIGEGNYALLNSEQNSVVDDVLLAIEHQQGQCFFVDGPGGSGKTFVCTTLYQQGENAS</sequence>
<dbReference type="Pfam" id="PF05970">
    <property type="entry name" value="PIF1"/>
    <property type="match status" value="1"/>
</dbReference>
<keyword evidence="1" id="KW-0234">DNA repair</keyword>
<dbReference type="SUPFAM" id="SSF52540">
    <property type="entry name" value="P-loop containing nucleoside triphosphate hydrolases"/>
    <property type="match status" value="1"/>
</dbReference>
<dbReference type="GO" id="GO:0005524">
    <property type="term" value="F:ATP binding"/>
    <property type="evidence" value="ECO:0007669"/>
    <property type="project" value="UniProtKB-KW"/>
</dbReference>
<name>A0A183F507_HELPZ</name>
<dbReference type="Proteomes" id="UP000050761">
    <property type="component" value="Unassembled WGS sequence"/>
</dbReference>
<dbReference type="EMBL" id="UZAH01001283">
    <property type="protein sequence ID" value="VDO19632.1"/>
    <property type="molecule type" value="Genomic_DNA"/>
</dbReference>
<evidence type="ECO:0000313" key="5">
    <source>
        <dbReference type="WBParaSite" id="HPBE_0000124901-mRNA-1"/>
    </source>
</evidence>
<proteinExistence type="inferred from homology"/>
<dbReference type="Gene3D" id="3.40.50.300">
    <property type="entry name" value="P-loop containing nucleotide triphosphate hydrolases"/>
    <property type="match status" value="1"/>
</dbReference>
<dbReference type="AlphaFoldDB" id="A0A183F507"/>
<feature type="domain" description="DNA helicase Pif1-like DEAD-box helicase" evidence="2">
    <location>
        <begin position="67"/>
        <end position="109"/>
    </location>
</feature>
<accession>A0A183F507</accession>
<dbReference type="EC" id="5.6.2.3" evidence="1"/>
<accession>A0A3P7WQ46</accession>
<comment type="similarity">
    <text evidence="1">Belongs to the helicase family.</text>
</comment>
<keyword evidence="1" id="KW-0547">Nucleotide-binding</keyword>
<evidence type="ECO:0000313" key="3">
    <source>
        <dbReference type="EMBL" id="VDO19632.1"/>
    </source>
</evidence>
<reference evidence="3 4" key="1">
    <citation type="submission" date="2018-11" db="EMBL/GenBank/DDBJ databases">
        <authorList>
            <consortium name="Pathogen Informatics"/>
        </authorList>
    </citation>
    <scope>NUCLEOTIDE SEQUENCE [LARGE SCALE GENOMIC DNA]</scope>
</reference>
<dbReference type="GO" id="GO:0043139">
    <property type="term" value="F:5'-3' DNA helicase activity"/>
    <property type="evidence" value="ECO:0007669"/>
    <property type="project" value="UniProtKB-EC"/>
</dbReference>
<dbReference type="InterPro" id="IPR010285">
    <property type="entry name" value="DNA_helicase_pif1-like_DEAD"/>
</dbReference>
<gene>
    <name evidence="3" type="ORF">HPBE_LOCUS1250</name>
</gene>
<dbReference type="GO" id="GO:0006281">
    <property type="term" value="P:DNA repair"/>
    <property type="evidence" value="ECO:0007669"/>
    <property type="project" value="UniProtKB-KW"/>
</dbReference>
<keyword evidence="1" id="KW-0347">Helicase</keyword>
<keyword evidence="4" id="KW-1185">Reference proteome</keyword>
<dbReference type="WBParaSite" id="HPBE_0000124901-mRNA-1">
    <property type="protein sequence ID" value="HPBE_0000124901-mRNA-1"/>
    <property type="gene ID" value="HPBE_0000124901"/>
</dbReference>
<comment type="catalytic activity">
    <reaction evidence="1">
        <text>ATP + H2O = ADP + phosphate + H(+)</text>
        <dbReference type="Rhea" id="RHEA:13065"/>
        <dbReference type="ChEBI" id="CHEBI:15377"/>
        <dbReference type="ChEBI" id="CHEBI:15378"/>
        <dbReference type="ChEBI" id="CHEBI:30616"/>
        <dbReference type="ChEBI" id="CHEBI:43474"/>
        <dbReference type="ChEBI" id="CHEBI:456216"/>
        <dbReference type="EC" id="5.6.2.3"/>
    </reaction>
</comment>
<dbReference type="GO" id="GO:0000723">
    <property type="term" value="P:telomere maintenance"/>
    <property type="evidence" value="ECO:0007669"/>
    <property type="project" value="InterPro"/>
</dbReference>
<dbReference type="GO" id="GO:0016787">
    <property type="term" value="F:hydrolase activity"/>
    <property type="evidence" value="ECO:0007669"/>
    <property type="project" value="UniProtKB-KW"/>
</dbReference>
<keyword evidence="1" id="KW-0378">Hydrolase</keyword>
<keyword evidence="1" id="KW-0067">ATP-binding</keyword>
<evidence type="ECO:0000259" key="2">
    <source>
        <dbReference type="Pfam" id="PF05970"/>
    </source>
</evidence>
<keyword evidence="1" id="KW-0227">DNA damage</keyword>
<keyword evidence="1" id="KW-0233">DNA recombination</keyword>
<comment type="cofactor">
    <cofactor evidence="1">
        <name>Mg(2+)</name>
        <dbReference type="ChEBI" id="CHEBI:18420"/>
    </cofactor>
</comment>
<dbReference type="OrthoDB" id="272985at2759"/>
<evidence type="ECO:0000313" key="4">
    <source>
        <dbReference type="Proteomes" id="UP000050761"/>
    </source>
</evidence>
<organism evidence="4 5">
    <name type="scientific">Heligmosomoides polygyrus</name>
    <name type="common">Parasitic roundworm</name>
    <dbReference type="NCBI Taxonomy" id="6339"/>
    <lineage>
        <taxon>Eukaryota</taxon>
        <taxon>Metazoa</taxon>
        <taxon>Ecdysozoa</taxon>
        <taxon>Nematoda</taxon>
        <taxon>Chromadorea</taxon>
        <taxon>Rhabditida</taxon>
        <taxon>Rhabditina</taxon>
        <taxon>Rhabditomorpha</taxon>
        <taxon>Strongyloidea</taxon>
        <taxon>Heligmosomidae</taxon>
        <taxon>Heligmosomoides</taxon>
    </lineage>
</organism>
<reference evidence="5" key="2">
    <citation type="submission" date="2019-09" db="UniProtKB">
        <authorList>
            <consortium name="WormBaseParasite"/>
        </authorList>
    </citation>
    <scope>IDENTIFICATION</scope>
</reference>
<dbReference type="GO" id="GO:0006310">
    <property type="term" value="P:DNA recombination"/>
    <property type="evidence" value="ECO:0007669"/>
    <property type="project" value="UniProtKB-KW"/>
</dbReference>
<dbReference type="InterPro" id="IPR027417">
    <property type="entry name" value="P-loop_NTPase"/>
</dbReference>
<evidence type="ECO:0000256" key="1">
    <source>
        <dbReference type="RuleBase" id="RU363044"/>
    </source>
</evidence>
<protein>
    <recommendedName>
        <fullName evidence="1">ATP-dependent DNA helicase</fullName>
        <ecNumber evidence="1">5.6.2.3</ecNumber>
    </recommendedName>
</protein>